<gene>
    <name evidence="5" type="ORF">SAMN05421547_12619</name>
</gene>
<proteinExistence type="predicted"/>
<dbReference type="SMART" id="SM00342">
    <property type="entry name" value="HTH_ARAC"/>
    <property type="match status" value="1"/>
</dbReference>
<dbReference type="SUPFAM" id="SSF46689">
    <property type="entry name" value="Homeodomain-like"/>
    <property type="match status" value="2"/>
</dbReference>
<reference evidence="5 6" key="1">
    <citation type="submission" date="2016-10" db="EMBL/GenBank/DDBJ databases">
        <authorList>
            <person name="de Groot N.N."/>
        </authorList>
    </citation>
    <scope>NUCLEOTIDE SEQUENCE [LARGE SCALE GENOMIC DNA]</scope>
    <source>
        <strain evidence="5 6">LMG 24775</strain>
    </source>
</reference>
<dbReference type="InterPro" id="IPR009057">
    <property type="entry name" value="Homeodomain-like_sf"/>
</dbReference>
<sequence>MVSTTDGHFSWLRCRTAGVEAVAADTARHFGRHTHEQYGIGLIERGAQKSASGRGLYEAGAGDLIMVNPGELHDGMPLGDGGRAWRMLYLEPWVVAGLMADMDGAGPAAGFEFRQPAVRDPRLAACFQTLYRRMTGSGEPADALDLDEALLQLLGGMLQRPAPAPRAPAPITLARARMDDDPGAPLTLGALAHEAGLSRYQFLRAFARATGMTPHAYLLQRRLHQARGLIASGMPLAEAAAHSGFADQSHMTRLFVRSFGMAPGFYARAASACAA</sequence>
<accession>A0A1H3T8A7</accession>
<evidence type="ECO:0000313" key="5">
    <source>
        <dbReference type="EMBL" id="SDZ46290.1"/>
    </source>
</evidence>
<dbReference type="Pfam" id="PF12833">
    <property type="entry name" value="HTH_18"/>
    <property type="match status" value="1"/>
</dbReference>
<dbReference type="AlphaFoldDB" id="A0A1H3T8A7"/>
<dbReference type="InterPro" id="IPR003313">
    <property type="entry name" value="AraC-bd"/>
</dbReference>
<evidence type="ECO:0000256" key="3">
    <source>
        <dbReference type="ARBA" id="ARBA00023163"/>
    </source>
</evidence>
<dbReference type="GeneID" id="94693082"/>
<evidence type="ECO:0000256" key="2">
    <source>
        <dbReference type="ARBA" id="ARBA00023125"/>
    </source>
</evidence>
<evidence type="ECO:0000259" key="4">
    <source>
        <dbReference type="PROSITE" id="PS01124"/>
    </source>
</evidence>
<dbReference type="Proteomes" id="UP000183417">
    <property type="component" value="Unassembled WGS sequence"/>
</dbReference>
<dbReference type="InterPro" id="IPR050204">
    <property type="entry name" value="AraC_XylS_family_regulators"/>
</dbReference>
<protein>
    <submittedName>
        <fullName evidence="5">AraC-type DNA-binding protein</fullName>
    </submittedName>
</protein>
<dbReference type="PANTHER" id="PTHR46796">
    <property type="entry name" value="HTH-TYPE TRANSCRIPTIONAL ACTIVATOR RHAS-RELATED"/>
    <property type="match status" value="1"/>
</dbReference>
<dbReference type="GO" id="GO:0003700">
    <property type="term" value="F:DNA-binding transcription factor activity"/>
    <property type="evidence" value="ECO:0007669"/>
    <property type="project" value="InterPro"/>
</dbReference>
<dbReference type="SUPFAM" id="SSF51215">
    <property type="entry name" value="Regulatory protein AraC"/>
    <property type="match status" value="1"/>
</dbReference>
<keyword evidence="1" id="KW-0805">Transcription regulation</keyword>
<dbReference type="PANTHER" id="PTHR46796:SF2">
    <property type="entry name" value="TRANSCRIPTIONAL REGULATORY PROTEIN"/>
    <property type="match status" value="1"/>
</dbReference>
<keyword evidence="3" id="KW-0804">Transcription</keyword>
<dbReference type="Pfam" id="PF02311">
    <property type="entry name" value="AraC_binding"/>
    <property type="match status" value="1"/>
</dbReference>
<organism evidence="5 6">
    <name type="scientific">Delftia lacustris</name>
    <dbReference type="NCBI Taxonomy" id="558537"/>
    <lineage>
        <taxon>Bacteria</taxon>
        <taxon>Pseudomonadati</taxon>
        <taxon>Pseudomonadota</taxon>
        <taxon>Betaproteobacteria</taxon>
        <taxon>Burkholderiales</taxon>
        <taxon>Comamonadaceae</taxon>
        <taxon>Delftia</taxon>
    </lineage>
</organism>
<evidence type="ECO:0000313" key="6">
    <source>
        <dbReference type="Proteomes" id="UP000183417"/>
    </source>
</evidence>
<keyword evidence="2 5" id="KW-0238">DNA-binding</keyword>
<dbReference type="GO" id="GO:0043565">
    <property type="term" value="F:sequence-specific DNA binding"/>
    <property type="evidence" value="ECO:0007669"/>
    <property type="project" value="InterPro"/>
</dbReference>
<dbReference type="PROSITE" id="PS01124">
    <property type="entry name" value="HTH_ARAC_FAMILY_2"/>
    <property type="match status" value="1"/>
</dbReference>
<dbReference type="Gene3D" id="1.10.10.60">
    <property type="entry name" value="Homeodomain-like"/>
    <property type="match status" value="2"/>
</dbReference>
<evidence type="ECO:0000256" key="1">
    <source>
        <dbReference type="ARBA" id="ARBA00023015"/>
    </source>
</evidence>
<dbReference type="RefSeq" id="WP_070080477.1">
    <property type="nucleotide sequence ID" value="NZ_CP141274.1"/>
</dbReference>
<name>A0A1H3T8A7_9BURK</name>
<dbReference type="EMBL" id="FNPE01000026">
    <property type="protein sequence ID" value="SDZ46290.1"/>
    <property type="molecule type" value="Genomic_DNA"/>
</dbReference>
<dbReference type="InterPro" id="IPR037923">
    <property type="entry name" value="HTH-like"/>
</dbReference>
<dbReference type="InterPro" id="IPR018060">
    <property type="entry name" value="HTH_AraC"/>
</dbReference>
<feature type="domain" description="HTH araC/xylS-type" evidence="4">
    <location>
        <begin position="172"/>
        <end position="269"/>
    </location>
</feature>